<dbReference type="Proteomes" id="UP000478052">
    <property type="component" value="Unassembled WGS sequence"/>
</dbReference>
<gene>
    <name evidence="1" type="ORF">FWK35_00000425</name>
</gene>
<dbReference type="OrthoDB" id="6780084at2759"/>
<keyword evidence="2" id="KW-1185">Reference proteome</keyword>
<accession>A0A6G0ZE10</accession>
<proteinExistence type="predicted"/>
<sequence length="216" mass="25326">MRRIFHRIFISFLIFRNKFLFLNVRILASYLRIRKNSTDIDKSKDKSLLKNSNSTTIVEKLKTNLCQGIISDKCEDVYSMDLQKILLLPILPESKTRFFTSRLVVFNVTFASLKSKRNSICVLWHKVIARKKGEILYCILALIKQERDVIDFIFWCDNCTESGTIKYLTKGHTHMSANGIHRNIETKIRKIRNIYDYDELKNTIKASRKNGPKNKS</sequence>
<evidence type="ECO:0000313" key="1">
    <source>
        <dbReference type="EMBL" id="KAF0769004.1"/>
    </source>
</evidence>
<comment type="caution">
    <text evidence="1">The sequence shown here is derived from an EMBL/GenBank/DDBJ whole genome shotgun (WGS) entry which is preliminary data.</text>
</comment>
<organism evidence="1 2">
    <name type="scientific">Aphis craccivora</name>
    <name type="common">Cowpea aphid</name>
    <dbReference type="NCBI Taxonomy" id="307492"/>
    <lineage>
        <taxon>Eukaryota</taxon>
        <taxon>Metazoa</taxon>
        <taxon>Ecdysozoa</taxon>
        <taxon>Arthropoda</taxon>
        <taxon>Hexapoda</taxon>
        <taxon>Insecta</taxon>
        <taxon>Pterygota</taxon>
        <taxon>Neoptera</taxon>
        <taxon>Paraneoptera</taxon>
        <taxon>Hemiptera</taxon>
        <taxon>Sternorrhyncha</taxon>
        <taxon>Aphidomorpha</taxon>
        <taxon>Aphidoidea</taxon>
        <taxon>Aphididae</taxon>
        <taxon>Aphidini</taxon>
        <taxon>Aphis</taxon>
        <taxon>Aphis</taxon>
    </lineage>
</organism>
<name>A0A6G0ZE10_APHCR</name>
<protein>
    <submittedName>
        <fullName evidence="1">Uncharacterized protein</fullName>
    </submittedName>
</protein>
<dbReference type="EMBL" id="VUJU01000664">
    <property type="protein sequence ID" value="KAF0769004.1"/>
    <property type="molecule type" value="Genomic_DNA"/>
</dbReference>
<evidence type="ECO:0000313" key="2">
    <source>
        <dbReference type="Proteomes" id="UP000478052"/>
    </source>
</evidence>
<reference evidence="1 2" key="1">
    <citation type="submission" date="2019-08" db="EMBL/GenBank/DDBJ databases">
        <title>Whole genome of Aphis craccivora.</title>
        <authorList>
            <person name="Voronova N.V."/>
            <person name="Shulinski R.S."/>
            <person name="Bandarenka Y.V."/>
            <person name="Zhorov D.G."/>
            <person name="Warner D."/>
        </authorList>
    </citation>
    <scope>NUCLEOTIDE SEQUENCE [LARGE SCALE GENOMIC DNA]</scope>
    <source>
        <strain evidence="1">180601</strain>
        <tissue evidence="1">Whole Body</tissue>
    </source>
</reference>
<dbReference type="AlphaFoldDB" id="A0A6G0ZE10"/>